<comment type="caution">
    <text evidence="1">The sequence shown here is derived from an EMBL/GenBank/DDBJ whole genome shotgun (WGS) entry which is preliminary data.</text>
</comment>
<reference evidence="1" key="1">
    <citation type="submission" date="2023-11" db="EMBL/GenBank/DDBJ databases">
        <authorList>
            <person name="Poullet M."/>
        </authorList>
    </citation>
    <scope>NUCLEOTIDE SEQUENCE</scope>
    <source>
        <strain evidence="1">E1834</strain>
    </source>
</reference>
<gene>
    <name evidence="1" type="ORF">MENTE1834_LOCUS13156</name>
</gene>
<accession>A0ACB0YJQ0</accession>
<proteinExistence type="predicted"/>
<dbReference type="EMBL" id="CAVMJV010000014">
    <property type="protein sequence ID" value="CAK5049911.1"/>
    <property type="molecule type" value="Genomic_DNA"/>
</dbReference>
<evidence type="ECO:0000313" key="1">
    <source>
        <dbReference type="EMBL" id="CAK5049911.1"/>
    </source>
</evidence>
<dbReference type="Proteomes" id="UP001497535">
    <property type="component" value="Unassembled WGS sequence"/>
</dbReference>
<evidence type="ECO:0000313" key="2">
    <source>
        <dbReference type="Proteomes" id="UP001497535"/>
    </source>
</evidence>
<protein>
    <submittedName>
        <fullName evidence="1">Uncharacterized protein</fullName>
    </submittedName>
</protein>
<sequence length="62" mass="7244">MTIIYKKFEKKKLGLKYTLSSSLIFENVFFCYFDVFVFLCISSICLVDSTLSSSLILELYFC</sequence>
<name>A0ACB0YJQ0_MELEN</name>
<keyword evidence="2" id="KW-1185">Reference proteome</keyword>
<organism evidence="1 2">
    <name type="scientific">Meloidogyne enterolobii</name>
    <name type="common">Root-knot nematode worm</name>
    <name type="synonym">Meloidogyne mayaguensis</name>
    <dbReference type="NCBI Taxonomy" id="390850"/>
    <lineage>
        <taxon>Eukaryota</taxon>
        <taxon>Metazoa</taxon>
        <taxon>Ecdysozoa</taxon>
        <taxon>Nematoda</taxon>
        <taxon>Chromadorea</taxon>
        <taxon>Rhabditida</taxon>
        <taxon>Tylenchina</taxon>
        <taxon>Tylenchomorpha</taxon>
        <taxon>Tylenchoidea</taxon>
        <taxon>Meloidogynidae</taxon>
        <taxon>Meloidogyninae</taxon>
        <taxon>Meloidogyne</taxon>
    </lineage>
</organism>